<evidence type="ECO:0000313" key="3">
    <source>
        <dbReference type="Proteomes" id="UP000623608"/>
    </source>
</evidence>
<reference evidence="2" key="1">
    <citation type="submission" date="2021-01" db="EMBL/GenBank/DDBJ databases">
        <title>Whole genome shotgun sequence of Actinoplanes tereljensis NBRC 105297.</title>
        <authorList>
            <person name="Komaki H."/>
            <person name="Tamura T."/>
        </authorList>
    </citation>
    <scope>NUCLEOTIDE SEQUENCE</scope>
    <source>
        <strain evidence="2">NBRC 105297</strain>
    </source>
</reference>
<accession>A0A919NU84</accession>
<evidence type="ECO:0000313" key="2">
    <source>
        <dbReference type="EMBL" id="GIF25351.1"/>
    </source>
</evidence>
<evidence type="ECO:0000256" key="1">
    <source>
        <dbReference type="SAM" id="MobiDB-lite"/>
    </source>
</evidence>
<feature type="compositionally biased region" description="Basic and acidic residues" evidence="1">
    <location>
        <begin position="151"/>
        <end position="169"/>
    </location>
</feature>
<name>A0A919NU84_9ACTN</name>
<gene>
    <name evidence="2" type="ORF">Ate02nite_80810</name>
</gene>
<feature type="region of interest" description="Disordered" evidence="1">
    <location>
        <begin position="151"/>
        <end position="175"/>
    </location>
</feature>
<dbReference type="AlphaFoldDB" id="A0A919NU84"/>
<comment type="caution">
    <text evidence="2">The sequence shown here is derived from an EMBL/GenBank/DDBJ whole genome shotgun (WGS) entry which is preliminary data.</text>
</comment>
<keyword evidence="3" id="KW-1185">Reference proteome</keyword>
<dbReference type="Proteomes" id="UP000623608">
    <property type="component" value="Unassembled WGS sequence"/>
</dbReference>
<proteinExistence type="predicted"/>
<organism evidence="2 3">
    <name type="scientific">Paractinoplanes tereljensis</name>
    <dbReference type="NCBI Taxonomy" id="571912"/>
    <lineage>
        <taxon>Bacteria</taxon>
        <taxon>Bacillati</taxon>
        <taxon>Actinomycetota</taxon>
        <taxon>Actinomycetes</taxon>
        <taxon>Micromonosporales</taxon>
        <taxon>Micromonosporaceae</taxon>
        <taxon>Paractinoplanes</taxon>
    </lineage>
</organism>
<dbReference type="EMBL" id="BOMY01000051">
    <property type="protein sequence ID" value="GIF25351.1"/>
    <property type="molecule type" value="Genomic_DNA"/>
</dbReference>
<protein>
    <submittedName>
        <fullName evidence="2">Uncharacterized protein</fullName>
    </submittedName>
</protein>
<sequence>MTDVQIVRGELQPWTDTHPTGGPALLALLDDLLPTASNALIAGPHSTEVIELVAARCAAVSVLFRSVTDAQELRAPENVTVITGALDGLSGEFDVVIAADGLDRVLGADSPALNWPQRAALLTGLAAPDALLVVGVENEFALTGLYDRRPVDERHGDDEWRPLHDDPDRPTSPSQVRDALGADRLYASYIAAGEVHTLLDVDAAAATRPGRPGARLAVNGLAAAATHTPLLAPVSDGADAAARAGLLAAVAPGWLAVRGAEGAAHTAYADGLLVDFDVDQWMVNGNRVPDTESVETLLFRLAAAEDVPGFRAFAARLGAWANPDGVILLDDLFPDGDDFVRGFSVVDLADETPELLAAAYHRLRDRLVRAHRRHPWPPWMTESDDLVATWLGMSGVDATFEVLARGREIADLVAEPAVAEPDLRTLLADAETARVRAKELAGKVFGLERTLRFRDQSLRTREQQIRTVRDDLRGLRRSPAMRLHEITRKVAKIRDPRKFAGAVKRRLRKS</sequence>
<dbReference type="RefSeq" id="WP_203813174.1">
    <property type="nucleotide sequence ID" value="NZ_BOMY01000051.1"/>
</dbReference>